<dbReference type="PROSITE" id="PS51194">
    <property type="entry name" value="HELICASE_CTER"/>
    <property type="match status" value="1"/>
</dbReference>
<dbReference type="InterPro" id="IPR049730">
    <property type="entry name" value="SNF2/RAD54-like_C"/>
</dbReference>
<dbReference type="KEGG" id="rter:IDM49_09295"/>
<feature type="domain" description="SWIM-type" evidence="3">
    <location>
        <begin position="30"/>
        <end position="70"/>
    </location>
</feature>
<dbReference type="Pfam" id="PF00176">
    <property type="entry name" value="SNF2-rel_dom"/>
    <property type="match status" value="1"/>
</dbReference>
<dbReference type="GO" id="GO:0016787">
    <property type="term" value="F:hydrolase activity"/>
    <property type="evidence" value="ECO:0007669"/>
    <property type="project" value="UniProtKB-KW"/>
</dbReference>
<evidence type="ECO:0000313" key="6">
    <source>
        <dbReference type="EMBL" id="QNV38918.1"/>
    </source>
</evidence>
<evidence type="ECO:0000313" key="7">
    <source>
        <dbReference type="Proteomes" id="UP000516404"/>
    </source>
</evidence>
<sequence length="1169" mass="129205">MREAKVARYSYDESTRTLSGTVEGSTARPYQSQVIFPRVKAAGSLAFSSNCTCPVGYDCKHAVALMLTAIDRSAKAKKALTASSNTWKSAASTAASLGLQTASELGGQDADSQLPAWRRALSHTLAARPANGVNESAKVPGALELKITVASAFGASGMRAGKPAQVTLSARPVMKGARGKWIKGGLSWESFMQSGIHGFAKTDLYTEHEQWFTDFYAIVRPSQSSYTSHRDWVNLSYAGSALLWQILARAEDIGLPFVMDGQEISVDVASSPEVLVQASLTRDSDDESTQSLTLNPVLVWKDLALSAQNFHKMGEPRRGFIALNNHAQKTYETEAQHAQRDTIVASALAAAPPSITQDSSLPRWYNAQADIIFIPLDAPLNPVTESLVSAESLSVPASELEEFYSEFYAQLSRSVDITSVDEQLELPAVQKPELVLFVDFDEANPLSARTAWKWAYPAQPVEGIASGAEGTDSNEHIFLPALGYPGETHAEIRDADFETRVLRAVKKVRPTVPFTRHRWENWDTRALVEDALPELADIAGVHIEVTGEVPEFKELTGEPEITVRVDETRKRDWFGLAIAVKAEGWYVGFSEIFEALNRGQTHMLLGNGTYFSLDRPEFLKLQELITEARTLNERGKGKELTITRHQAGLWEELEELASSTETVASWDTHVQALLDAGTHNAPAVPAELDATLRPYQVEGFNWLTFLWRAELGGVLADDMGLGKTMQTITLMVHAQQEHRKNNPDEDFAPFLVVAPTSVVPNWVHEIQKFAPSLDVVGIYESQAKSKTPLPHTIAGADVVVTSYALFRIDEQAYIDAGTPTPWNGLILDEAQFVKNAKTKAHRVARETPARFKLAVTGTPLENNLMELWSMFSITAPGLFPSARAFKDFYATPIESGEETSALAKLRARVRPLMLRRTKEVVAIDLPEKTDQRVDVPLAPAHRRVYDTHLQRERQKILGLVEDFDKNRFTIFNSLTTLRRLALDASLIDGKKYEGVASSKLDYLEENLPEVVGEGHRALIFSQFTGYLKLVAARLDEIGISYLYLDGAARDRAALLDAWARGDSPIFLISLKAGGFGLNLTQADYVFIMDPWWNPAAEEQAVDRVHRIGQSKNVMVYRLVSAGTIEEKVMELKESKAALFDAVVDDGEFFSSQLDAEQVRQLLMDEDSES</sequence>
<organism evidence="6 7">
    <name type="scientific">Rothia terrae</name>
    <dbReference type="NCBI Taxonomy" id="396015"/>
    <lineage>
        <taxon>Bacteria</taxon>
        <taxon>Bacillati</taxon>
        <taxon>Actinomycetota</taxon>
        <taxon>Actinomycetes</taxon>
        <taxon>Micrococcales</taxon>
        <taxon>Micrococcaceae</taxon>
        <taxon>Rothia</taxon>
    </lineage>
</organism>
<keyword evidence="6" id="KW-0547">Nucleotide-binding</keyword>
<dbReference type="Gene3D" id="3.40.50.300">
    <property type="entry name" value="P-loop containing nucleotide triphosphate hydrolases"/>
    <property type="match status" value="1"/>
</dbReference>
<dbReference type="Proteomes" id="UP000516404">
    <property type="component" value="Chromosome"/>
</dbReference>
<dbReference type="Pfam" id="PF00271">
    <property type="entry name" value="Helicase_C"/>
    <property type="match status" value="1"/>
</dbReference>
<keyword evidence="2" id="KW-0479">Metal-binding</keyword>
<gene>
    <name evidence="6" type="ORF">IDM49_09295</name>
</gene>
<keyword evidence="2" id="KW-0862">Zinc</keyword>
<feature type="domain" description="Helicase C-terminal" evidence="5">
    <location>
        <begin position="1002"/>
        <end position="1166"/>
    </location>
</feature>
<dbReference type="EMBL" id="CP061539">
    <property type="protein sequence ID" value="QNV38918.1"/>
    <property type="molecule type" value="Genomic_DNA"/>
</dbReference>
<evidence type="ECO:0000256" key="1">
    <source>
        <dbReference type="ARBA" id="ARBA00022801"/>
    </source>
</evidence>
<dbReference type="GO" id="GO:0008270">
    <property type="term" value="F:zinc ion binding"/>
    <property type="evidence" value="ECO:0007669"/>
    <property type="project" value="UniProtKB-KW"/>
</dbReference>
<dbReference type="InterPro" id="IPR014001">
    <property type="entry name" value="Helicase_ATP-bd"/>
</dbReference>
<dbReference type="GO" id="GO:0005524">
    <property type="term" value="F:ATP binding"/>
    <property type="evidence" value="ECO:0007669"/>
    <property type="project" value="InterPro"/>
</dbReference>
<protein>
    <submittedName>
        <fullName evidence="6">DEAD/DEAH box helicase</fullName>
    </submittedName>
</protein>
<dbReference type="InterPro" id="IPR000330">
    <property type="entry name" value="SNF2_N"/>
</dbReference>
<dbReference type="SMART" id="SM00490">
    <property type="entry name" value="HELICc"/>
    <property type="match status" value="1"/>
</dbReference>
<dbReference type="PROSITE" id="PS50966">
    <property type="entry name" value="ZF_SWIM"/>
    <property type="match status" value="1"/>
</dbReference>
<evidence type="ECO:0000259" key="5">
    <source>
        <dbReference type="PROSITE" id="PS51194"/>
    </source>
</evidence>
<feature type="domain" description="Helicase ATP-binding" evidence="4">
    <location>
        <begin position="704"/>
        <end position="877"/>
    </location>
</feature>
<dbReference type="Pfam" id="PF04434">
    <property type="entry name" value="SWIM"/>
    <property type="match status" value="1"/>
</dbReference>
<dbReference type="InterPro" id="IPR001650">
    <property type="entry name" value="Helicase_C-like"/>
</dbReference>
<keyword evidence="6" id="KW-0347">Helicase</keyword>
<accession>A0A7H2BGX2</accession>
<reference evidence="6 7" key="1">
    <citation type="submission" date="2020-09" db="EMBL/GenBank/DDBJ databases">
        <title>Investigation of environmental microbes.</title>
        <authorList>
            <person name="Ou Y."/>
            <person name="Kang Q."/>
        </authorList>
    </citation>
    <scope>NUCLEOTIDE SEQUENCE [LARGE SCALE GENOMIC DNA]</scope>
    <source>
        <strain evidence="6 7">KJZ-14</strain>
    </source>
</reference>
<keyword evidence="7" id="KW-1185">Reference proteome</keyword>
<evidence type="ECO:0000256" key="2">
    <source>
        <dbReference type="PROSITE-ProRule" id="PRU00325"/>
    </source>
</evidence>
<name>A0A7H2BGX2_9MICC</name>
<proteinExistence type="predicted"/>
<dbReference type="SMART" id="SM00487">
    <property type="entry name" value="DEXDc"/>
    <property type="match status" value="1"/>
</dbReference>
<dbReference type="CDD" id="cd18793">
    <property type="entry name" value="SF2_C_SNF"/>
    <property type="match status" value="1"/>
</dbReference>
<dbReference type="AlphaFoldDB" id="A0A7H2BGX2"/>
<dbReference type="InterPro" id="IPR038718">
    <property type="entry name" value="SNF2-like_sf"/>
</dbReference>
<keyword evidence="1" id="KW-0378">Hydrolase</keyword>
<dbReference type="CDD" id="cd18012">
    <property type="entry name" value="DEXQc_arch_SWI2_SNF2"/>
    <property type="match status" value="1"/>
</dbReference>
<dbReference type="Gene3D" id="3.40.50.10810">
    <property type="entry name" value="Tandem AAA-ATPase domain"/>
    <property type="match status" value="1"/>
</dbReference>
<dbReference type="PROSITE" id="PS51192">
    <property type="entry name" value="HELICASE_ATP_BIND_1"/>
    <property type="match status" value="1"/>
</dbReference>
<evidence type="ECO:0000259" key="3">
    <source>
        <dbReference type="PROSITE" id="PS50966"/>
    </source>
</evidence>
<dbReference type="GO" id="GO:0004386">
    <property type="term" value="F:helicase activity"/>
    <property type="evidence" value="ECO:0007669"/>
    <property type="project" value="UniProtKB-KW"/>
</dbReference>
<evidence type="ECO:0000259" key="4">
    <source>
        <dbReference type="PROSITE" id="PS51192"/>
    </source>
</evidence>
<dbReference type="InterPro" id="IPR007527">
    <property type="entry name" value="Znf_SWIM"/>
</dbReference>
<keyword evidence="2" id="KW-0863">Zinc-finger</keyword>
<dbReference type="InterPro" id="IPR027417">
    <property type="entry name" value="P-loop_NTPase"/>
</dbReference>
<keyword evidence="6" id="KW-0067">ATP-binding</keyword>
<dbReference type="PANTHER" id="PTHR10799">
    <property type="entry name" value="SNF2/RAD54 HELICASE FAMILY"/>
    <property type="match status" value="1"/>
</dbReference>
<dbReference type="SUPFAM" id="SSF52540">
    <property type="entry name" value="P-loop containing nucleoside triphosphate hydrolases"/>
    <property type="match status" value="2"/>
</dbReference>